<gene>
    <name evidence="5" type="ORF">GQ26_0760050</name>
</gene>
<keyword evidence="3" id="KW-0560">Oxidoreductase</keyword>
<dbReference type="GO" id="GO:0000293">
    <property type="term" value="F:ferric-chelate reductase activity"/>
    <property type="evidence" value="ECO:0007669"/>
    <property type="project" value="TreeGrafter"/>
</dbReference>
<dbReference type="InterPro" id="IPR013121">
    <property type="entry name" value="Fe_red_NAD-bd_6"/>
</dbReference>
<proteinExistence type="inferred from homology"/>
<dbReference type="PROSITE" id="PS51384">
    <property type="entry name" value="FAD_FR"/>
    <property type="match status" value="1"/>
</dbReference>
<comment type="caution">
    <text evidence="5">The sequence shown here is derived from an EMBL/GenBank/DDBJ whole genome shotgun (WGS) entry which is preliminary data.</text>
</comment>
<evidence type="ECO:0000256" key="1">
    <source>
        <dbReference type="ARBA" id="ARBA00006278"/>
    </source>
</evidence>
<dbReference type="GO" id="GO:0005886">
    <property type="term" value="C:plasma membrane"/>
    <property type="evidence" value="ECO:0007669"/>
    <property type="project" value="TreeGrafter"/>
</dbReference>
<reference evidence="5" key="2">
    <citation type="journal article" date="2014" name="PLoS Genet.">
        <title>Signature gene expression reveals novel clues to the molecular mechanisms of dimorphic transition in Penicillium marneffei.</title>
        <authorList>
            <person name="Yang E."/>
            <person name="Wang G."/>
            <person name="Cai J."/>
            <person name="Woo P.C."/>
            <person name="Lau S.K."/>
            <person name="Yuen K.-Y."/>
            <person name="Chow W.-N."/>
            <person name="Lin X."/>
        </authorList>
    </citation>
    <scope>NUCLEOTIDE SEQUENCE</scope>
    <source>
        <strain evidence="5">PM1</strain>
    </source>
</reference>
<accession>A0A093UL81</accession>
<dbReference type="CDD" id="cd06186">
    <property type="entry name" value="NOX_Duox_like_FAD_NADP"/>
    <property type="match status" value="1"/>
</dbReference>
<dbReference type="InterPro" id="IPR017927">
    <property type="entry name" value="FAD-bd_FR_type"/>
</dbReference>
<evidence type="ECO:0000256" key="3">
    <source>
        <dbReference type="ARBA" id="ARBA00023002"/>
    </source>
</evidence>
<comment type="similarity">
    <text evidence="1">Belongs to the ferric reductase (FRE) family.</text>
</comment>
<name>A0A093UL81_TALMA</name>
<dbReference type="PANTHER" id="PTHR32361">
    <property type="entry name" value="FERRIC/CUPRIC REDUCTASE TRANSMEMBRANE COMPONENT"/>
    <property type="match status" value="1"/>
</dbReference>
<organism evidence="5">
    <name type="scientific">Talaromyces marneffei PM1</name>
    <dbReference type="NCBI Taxonomy" id="1077442"/>
    <lineage>
        <taxon>Eukaryota</taxon>
        <taxon>Fungi</taxon>
        <taxon>Dikarya</taxon>
        <taxon>Ascomycota</taxon>
        <taxon>Pezizomycotina</taxon>
        <taxon>Eurotiomycetes</taxon>
        <taxon>Eurotiomycetidae</taxon>
        <taxon>Eurotiales</taxon>
        <taxon>Trichocomaceae</taxon>
        <taxon>Talaromyces</taxon>
        <taxon>Talaromyces sect. Talaromyces</taxon>
    </lineage>
</organism>
<protein>
    <submittedName>
        <fullName evidence="5">Ferric/cupric reductase transmembrane component 2</fullName>
    </submittedName>
</protein>
<evidence type="ECO:0000256" key="2">
    <source>
        <dbReference type="ARBA" id="ARBA00022448"/>
    </source>
</evidence>
<dbReference type="InterPro" id="IPR039261">
    <property type="entry name" value="FNR_nucleotide-bd"/>
</dbReference>
<dbReference type="EMBL" id="JPOX01000076">
    <property type="protein sequence ID" value="KFX41007.1"/>
    <property type="molecule type" value="Genomic_DNA"/>
</dbReference>
<dbReference type="Pfam" id="PF08030">
    <property type="entry name" value="NAD_binding_6"/>
    <property type="match status" value="1"/>
</dbReference>
<dbReference type="GO" id="GO:0006879">
    <property type="term" value="P:intracellular iron ion homeostasis"/>
    <property type="evidence" value="ECO:0007669"/>
    <property type="project" value="TreeGrafter"/>
</dbReference>
<keyword evidence="5" id="KW-0472">Membrane</keyword>
<feature type="domain" description="FAD-binding FR-type" evidence="4">
    <location>
        <begin position="75"/>
        <end position="194"/>
    </location>
</feature>
<dbReference type="AlphaFoldDB" id="A0A093UL81"/>
<dbReference type="GO" id="GO:0015677">
    <property type="term" value="P:copper ion import"/>
    <property type="evidence" value="ECO:0007669"/>
    <property type="project" value="TreeGrafter"/>
</dbReference>
<dbReference type="GO" id="GO:0006826">
    <property type="term" value="P:iron ion transport"/>
    <property type="evidence" value="ECO:0007669"/>
    <property type="project" value="TreeGrafter"/>
</dbReference>
<sequence>MWCIVSAFHDPTAVSPSNVVHISTLAEASSRAAKLYLANVVLLIVCSHEVGAQLFGVSLDLFHGAHRLLGTIAFLQGLAYGVYEVASIPLDVHDSTVMYRLSGNNLEVIVFPARPWTVRAGERVNLSIPSAGLTSAFQMHPFVITWWNNNESGEMESFTLLVKPRSGFTNKLKMLPSTRRRAWIDGPYGPDRGIGTPISDYGHIFMVATGIGIGAQIPYIKQLLEGYRRGVIRTQKIVLIWQMDLEADYDDVQDWLQELVSQDSGYHFRVRIFNPSLRSSQDPHDVGQHELIKIWGGDVDWREELRGELQKQVGEMLITVSAKSGVRDVFRKMARNHRSVDLLELEFQPWEWKRTFWSYF</sequence>
<dbReference type="HOGENOM" id="CLU_010365_8_1_1"/>
<dbReference type="InterPro" id="IPR051410">
    <property type="entry name" value="Ferric/Cupric_Reductase"/>
</dbReference>
<evidence type="ECO:0000313" key="5">
    <source>
        <dbReference type="EMBL" id="KFX41007.1"/>
    </source>
</evidence>
<evidence type="ECO:0000259" key="4">
    <source>
        <dbReference type="PROSITE" id="PS51384"/>
    </source>
</evidence>
<keyword evidence="5" id="KW-0812">Transmembrane</keyword>
<dbReference type="SUPFAM" id="SSF52343">
    <property type="entry name" value="Ferredoxin reductase-like, C-terminal NADP-linked domain"/>
    <property type="match status" value="1"/>
</dbReference>
<dbReference type="Gene3D" id="3.40.50.80">
    <property type="entry name" value="Nucleotide-binding domain of ferredoxin-NADP reductase (FNR) module"/>
    <property type="match status" value="1"/>
</dbReference>
<reference key="1">
    <citation type="journal article" date="2014" name="PLoS Genet.">
        <title>Signature Gene Expression Reveals Novel Clues to the Molecular Mechanisms of Dimorphic Transition in Penicillium marneffei.</title>
        <authorList>
            <person name="Yang E."/>
            <person name="Wang G."/>
            <person name="Cai J."/>
            <person name="Woo P.C."/>
            <person name="Lau S.K."/>
            <person name="Yuen K.-Y."/>
            <person name="Chow W.-N."/>
            <person name="Lin X."/>
        </authorList>
    </citation>
    <scope>NUCLEOTIDE SEQUENCE [LARGE SCALE GENOMIC DNA]</scope>
    <source>
        <strain>PM1</strain>
    </source>
</reference>
<dbReference type="PANTHER" id="PTHR32361:SF26">
    <property type="entry name" value="FAD-BINDING 8 DOMAIN-CONTAINING PROTEIN-RELATED"/>
    <property type="match status" value="1"/>
</dbReference>
<keyword evidence="2" id="KW-0813">Transport</keyword>